<comment type="caution">
    <text evidence="3">The sequence shown here is derived from an EMBL/GenBank/DDBJ whole genome shotgun (WGS) entry which is preliminary data.</text>
</comment>
<evidence type="ECO:0000256" key="1">
    <source>
        <dbReference type="SAM" id="Phobius"/>
    </source>
</evidence>
<feature type="transmembrane region" description="Helical" evidence="1">
    <location>
        <begin position="47"/>
        <end position="66"/>
    </location>
</feature>
<dbReference type="Gene3D" id="3.40.50.360">
    <property type="match status" value="1"/>
</dbReference>
<sequence length="180" mass="20557">MYNKIAVIYKSKYGSSKKYAQWIAEEVKGDLFNSSNIKGEKLKEYDIIVYGGGLYASGISGISLITKNFDILKDKKIIVYTVGLASTDKKEIFTPIIEKNFPKSKRQEIKFFHLRGGIDYKKLSLVHKSMMAMLKKVTAKKAEDKLTDEEREFLDTYGDKVDFTDKNTIVPLVKYISNIV</sequence>
<dbReference type="InterPro" id="IPR026816">
    <property type="entry name" value="Flavodoxin_dom"/>
</dbReference>
<dbReference type="RefSeq" id="WP_043031853.1">
    <property type="nucleotide sequence ID" value="NZ_JXSU01000007.1"/>
</dbReference>
<feature type="domain" description="Flavodoxin" evidence="2">
    <location>
        <begin position="7"/>
        <end position="142"/>
    </location>
</feature>
<organism evidence="3 4">
    <name type="scientific">Clostridium botulinum B2 450</name>
    <dbReference type="NCBI Taxonomy" id="1379739"/>
    <lineage>
        <taxon>Bacteria</taxon>
        <taxon>Bacillati</taxon>
        <taxon>Bacillota</taxon>
        <taxon>Clostridia</taxon>
        <taxon>Eubacteriales</taxon>
        <taxon>Clostridiaceae</taxon>
        <taxon>Clostridium</taxon>
    </lineage>
</organism>
<evidence type="ECO:0000259" key="2">
    <source>
        <dbReference type="Pfam" id="PF12724"/>
    </source>
</evidence>
<dbReference type="OrthoDB" id="2146857at2"/>
<name>A0A0D1BT96_CLOBO</name>
<dbReference type="EMBL" id="JXSU01000007">
    <property type="protein sequence ID" value="KIS23535.1"/>
    <property type="molecule type" value="Genomic_DNA"/>
</dbReference>
<evidence type="ECO:0000313" key="4">
    <source>
        <dbReference type="Proteomes" id="UP000032250"/>
    </source>
</evidence>
<dbReference type="PATRIC" id="fig|1379739.3.peg.1940"/>
<keyword evidence="1" id="KW-0812">Transmembrane</keyword>
<reference evidence="3 4" key="1">
    <citation type="submission" date="2014-06" db="EMBL/GenBank/DDBJ databases">
        <title>Genome characterization of distinct group I Clostridium botulinum lineages.</title>
        <authorList>
            <person name="Giordani F."/>
            <person name="Anselmo A."/>
            <person name="Fillo S."/>
            <person name="Palozzi A.M."/>
            <person name="Fortunato A."/>
            <person name="Gentile B."/>
            <person name="Ciammaruconi A."/>
            <person name="Anniballi F."/>
            <person name="De Medici D."/>
            <person name="Lista F."/>
        </authorList>
    </citation>
    <scope>NUCLEOTIDE SEQUENCE [LARGE SCALE GENOMIC DNA]</scope>
    <source>
        <strain evidence="3 4">B2 450</strain>
    </source>
</reference>
<keyword evidence="1" id="KW-0472">Membrane</keyword>
<dbReference type="GO" id="GO:0070819">
    <property type="term" value="F:menaquinone-dependent protoporphyrinogen oxidase activity"/>
    <property type="evidence" value="ECO:0007669"/>
    <property type="project" value="TreeGrafter"/>
</dbReference>
<dbReference type="Proteomes" id="UP000032250">
    <property type="component" value="Unassembled WGS sequence"/>
</dbReference>
<dbReference type="AlphaFoldDB" id="A0A0D1BT96"/>
<dbReference type="InterPro" id="IPR052200">
    <property type="entry name" value="Protoporphyrinogen_IX_DH"/>
</dbReference>
<accession>A0A0D1BT96</accession>
<dbReference type="PANTHER" id="PTHR38030">
    <property type="entry name" value="PROTOPORPHYRINOGEN IX DEHYDROGENASE [MENAQUINONE]"/>
    <property type="match status" value="1"/>
</dbReference>
<dbReference type="GO" id="GO:0006783">
    <property type="term" value="P:heme biosynthetic process"/>
    <property type="evidence" value="ECO:0007669"/>
    <property type="project" value="TreeGrafter"/>
</dbReference>
<proteinExistence type="predicted"/>
<keyword evidence="1" id="KW-1133">Transmembrane helix</keyword>
<dbReference type="SUPFAM" id="SSF52218">
    <property type="entry name" value="Flavoproteins"/>
    <property type="match status" value="1"/>
</dbReference>
<gene>
    <name evidence="3" type="ORF">N495_07980</name>
</gene>
<dbReference type="Pfam" id="PF12724">
    <property type="entry name" value="Flavodoxin_5"/>
    <property type="match status" value="1"/>
</dbReference>
<dbReference type="GO" id="GO:0010181">
    <property type="term" value="F:FMN binding"/>
    <property type="evidence" value="ECO:0007669"/>
    <property type="project" value="TreeGrafter"/>
</dbReference>
<dbReference type="PANTHER" id="PTHR38030:SF2">
    <property type="entry name" value="PROTOPORPHYRINOGEN IX DEHYDROGENASE [QUINONE]"/>
    <property type="match status" value="1"/>
</dbReference>
<evidence type="ECO:0000313" key="3">
    <source>
        <dbReference type="EMBL" id="KIS23535.1"/>
    </source>
</evidence>
<dbReference type="InterPro" id="IPR029039">
    <property type="entry name" value="Flavoprotein-like_sf"/>
</dbReference>
<protein>
    <submittedName>
        <fullName evidence="3">Flavodoxin</fullName>
    </submittedName>
</protein>
<dbReference type="HOGENOM" id="CLU_108839_0_0_9"/>